<dbReference type="Gene3D" id="3.40.50.1240">
    <property type="entry name" value="Phosphoglycerate mutase-like"/>
    <property type="match status" value="1"/>
</dbReference>
<organism evidence="1 2">
    <name type="scientific">Roseibium denhamense</name>
    <dbReference type="NCBI Taxonomy" id="76305"/>
    <lineage>
        <taxon>Bacteria</taxon>
        <taxon>Pseudomonadati</taxon>
        <taxon>Pseudomonadota</taxon>
        <taxon>Alphaproteobacteria</taxon>
        <taxon>Hyphomicrobiales</taxon>
        <taxon>Stappiaceae</taxon>
        <taxon>Roseibium</taxon>
    </lineage>
</organism>
<dbReference type="InterPro" id="IPR029033">
    <property type="entry name" value="His_PPase_superfam"/>
</dbReference>
<dbReference type="Proteomes" id="UP001157914">
    <property type="component" value="Unassembled WGS sequence"/>
</dbReference>
<gene>
    <name evidence="1" type="ORF">SAMN06265374_0515</name>
</gene>
<accession>A0ABY1N8E4</accession>
<evidence type="ECO:0000313" key="1">
    <source>
        <dbReference type="EMBL" id="SMP03167.1"/>
    </source>
</evidence>
<dbReference type="SMART" id="SM00855">
    <property type="entry name" value="PGAM"/>
    <property type="match status" value="1"/>
</dbReference>
<reference evidence="1 2" key="1">
    <citation type="submission" date="2017-05" db="EMBL/GenBank/DDBJ databases">
        <authorList>
            <person name="Varghese N."/>
            <person name="Submissions S."/>
        </authorList>
    </citation>
    <scope>NUCLEOTIDE SEQUENCE [LARGE SCALE GENOMIC DNA]</scope>
    <source>
        <strain evidence="1 2">DSM 15949</strain>
    </source>
</reference>
<dbReference type="InterPro" id="IPR013078">
    <property type="entry name" value="His_Pase_superF_clade-1"/>
</dbReference>
<dbReference type="PANTHER" id="PTHR47623:SF1">
    <property type="entry name" value="OS09G0287300 PROTEIN"/>
    <property type="match status" value="1"/>
</dbReference>
<name>A0ABY1N8E4_9HYPH</name>
<proteinExistence type="predicted"/>
<protein>
    <submittedName>
        <fullName evidence="1">Phosphohistidine phosphatase</fullName>
    </submittedName>
</protein>
<dbReference type="PANTHER" id="PTHR47623">
    <property type="entry name" value="OS09G0287300 PROTEIN"/>
    <property type="match status" value="1"/>
</dbReference>
<comment type="caution">
    <text evidence="1">The sequence shown here is derived from an EMBL/GenBank/DDBJ whole genome shotgun (WGS) entry which is preliminary data.</text>
</comment>
<dbReference type="RefSeq" id="WP_155190809.1">
    <property type="nucleotide sequence ID" value="NZ_BAAAEA010000001.1"/>
</dbReference>
<evidence type="ECO:0000313" key="2">
    <source>
        <dbReference type="Proteomes" id="UP001157914"/>
    </source>
</evidence>
<sequence length="170" mass="18691">MRLMLLRHAKSDWGDPSLDDIDRPLNPRGKAAAASMGRYIKEKRLFPDVILCSTSQRTRETLSRLLPHLPQKTTIQLLPDLYTSSEGDYLSLIKSHGGSAAALMVIGHNPATEQTALDLSATGADDAMADMREKYPTAALAIVDFKGSDWAELQADTGHLERFVKSRDLA</sequence>
<dbReference type="EMBL" id="FXTT01000001">
    <property type="protein sequence ID" value="SMP03167.1"/>
    <property type="molecule type" value="Genomic_DNA"/>
</dbReference>
<dbReference type="Pfam" id="PF00300">
    <property type="entry name" value="His_Phos_1"/>
    <property type="match status" value="1"/>
</dbReference>
<dbReference type="CDD" id="cd07067">
    <property type="entry name" value="HP_PGM_like"/>
    <property type="match status" value="1"/>
</dbReference>
<dbReference type="SUPFAM" id="SSF53254">
    <property type="entry name" value="Phosphoglycerate mutase-like"/>
    <property type="match status" value="1"/>
</dbReference>
<keyword evidence="2" id="KW-1185">Reference proteome</keyword>